<accession>A0A6G1WV27</accession>
<evidence type="ECO:0000313" key="1">
    <source>
        <dbReference type="EMBL" id="MQW73465.1"/>
    </source>
</evidence>
<reference evidence="1" key="1">
    <citation type="journal article" date="2013" name="Genome Biol.">
        <title>Comparative genomics of the core and accessory genomes of 48 Sinorhizobium strains comprising five genospecies.</title>
        <authorList>
            <person name="Sugawara M."/>
            <person name="Epstein B."/>
            <person name="Badgley B.D."/>
            <person name="Unno T."/>
            <person name="Xu L."/>
            <person name="Reese J."/>
            <person name="Gyaneshwar P."/>
            <person name="Denny R."/>
            <person name="Mudge J."/>
            <person name="Bharti A.K."/>
            <person name="Farmer A.D."/>
            <person name="May G.D."/>
            <person name="Woodward J.E."/>
            <person name="Medigue C."/>
            <person name="Vallenet D."/>
            <person name="Lajus A."/>
            <person name="Rouy Z."/>
            <person name="Martinez-Vaz B."/>
            <person name="Tiffin P."/>
            <person name="Young N.D."/>
            <person name="Sadowsky M.J."/>
        </authorList>
    </citation>
    <scope>NUCLEOTIDE SEQUENCE</scope>
    <source>
        <strain evidence="1">M1</strain>
    </source>
</reference>
<sequence length="343" mass="37985">MFEGNVVFVVGAGGSFDFGFPMGEQLKDQIANKLSIRFRDSGELAGGDPQVVEALRALARRKGLQSINPFLQSARSIASAMPQAISIDNFLHTHADEPDLVLIGKIAIAASILDAEGASKIYMGRDKHSFDFSETKNVWHNTFCKILTENVQRSSIDNLFDNVSFITFNYDRCIEHYISNWLSNYMLVSLEEAQEWTSRLTVFHPYGQVGRLPWQQSADVKVPFGGRVDASDLIAVAEQIRTFTERVESDSLAPIRARIANADMIVYLGFSYGRMNLELLAIDSIGPSKRVIGTAFGISEQNKSAIVRQLLQSLAVPVSQGSYDLVNMTCSDLLNAYWRVLGG</sequence>
<proteinExistence type="predicted"/>
<organism evidence="1">
    <name type="scientific">Sinorhizobium medicae</name>
    <dbReference type="NCBI Taxonomy" id="110321"/>
    <lineage>
        <taxon>Bacteria</taxon>
        <taxon>Pseudomonadati</taxon>
        <taxon>Pseudomonadota</taxon>
        <taxon>Alphaproteobacteria</taxon>
        <taxon>Hyphomicrobiales</taxon>
        <taxon>Rhizobiaceae</taxon>
        <taxon>Sinorhizobium/Ensifer group</taxon>
        <taxon>Sinorhizobium</taxon>
    </lineage>
</organism>
<protein>
    <recommendedName>
        <fullName evidence="2">SIR2-like domain-containing protein</fullName>
    </recommendedName>
</protein>
<comment type="caution">
    <text evidence="1">The sequence shown here is derived from an EMBL/GenBank/DDBJ whole genome shotgun (WGS) entry which is preliminary data.</text>
</comment>
<name>A0A6G1WV27_9HYPH</name>
<dbReference type="EMBL" id="WISB01000205">
    <property type="protein sequence ID" value="MQW73465.1"/>
    <property type="molecule type" value="Genomic_DNA"/>
</dbReference>
<evidence type="ECO:0008006" key="2">
    <source>
        <dbReference type="Google" id="ProtNLM"/>
    </source>
</evidence>
<gene>
    <name evidence="1" type="ORF">GHJ91_31545</name>
</gene>
<dbReference type="AlphaFoldDB" id="A0A6G1WV27"/>
<dbReference type="RefSeq" id="WP_153414260.1">
    <property type="nucleotide sequence ID" value="NZ_WISB01000205.1"/>
</dbReference>